<proteinExistence type="predicted"/>
<dbReference type="InterPro" id="IPR051888">
    <property type="entry name" value="UPF0148_domain"/>
</dbReference>
<feature type="compositionally biased region" description="Low complexity" evidence="1">
    <location>
        <begin position="63"/>
        <end position="81"/>
    </location>
</feature>
<dbReference type="AlphaFoldDB" id="A0A067NMF7"/>
<dbReference type="STRING" id="1137138.A0A067NMF7"/>
<dbReference type="PANTHER" id="PTHR16537:SF1">
    <property type="entry name" value="PROTEIN ZNRD2"/>
    <property type="match status" value="1"/>
</dbReference>
<dbReference type="VEuPathDB" id="FungiDB:PLEOSDRAFT_1103292"/>
<organism evidence="2 3">
    <name type="scientific">Pleurotus ostreatus (strain PC15)</name>
    <name type="common">Oyster mushroom</name>
    <dbReference type="NCBI Taxonomy" id="1137138"/>
    <lineage>
        <taxon>Eukaryota</taxon>
        <taxon>Fungi</taxon>
        <taxon>Dikarya</taxon>
        <taxon>Basidiomycota</taxon>
        <taxon>Agaricomycotina</taxon>
        <taxon>Agaricomycetes</taxon>
        <taxon>Agaricomycetidae</taxon>
        <taxon>Agaricales</taxon>
        <taxon>Pleurotineae</taxon>
        <taxon>Pleurotaceae</taxon>
        <taxon>Pleurotus</taxon>
    </lineage>
</organism>
<protein>
    <submittedName>
        <fullName evidence="2">Uncharacterized protein</fullName>
    </submittedName>
</protein>
<dbReference type="HOGENOM" id="CLU_1180627_0_0_1"/>
<accession>A0A067NMF7</accession>
<feature type="region of interest" description="Disordered" evidence="1">
    <location>
        <begin position="53"/>
        <end position="115"/>
    </location>
</feature>
<evidence type="ECO:0000256" key="1">
    <source>
        <dbReference type="SAM" id="MobiDB-lite"/>
    </source>
</evidence>
<reference evidence="3" key="1">
    <citation type="journal article" date="2014" name="Proc. Natl. Acad. Sci. U.S.A.">
        <title>Extensive sampling of basidiomycete genomes demonstrates inadequacy of the white-rot/brown-rot paradigm for wood decay fungi.</title>
        <authorList>
            <person name="Riley R."/>
            <person name="Salamov A.A."/>
            <person name="Brown D.W."/>
            <person name="Nagy L.G."/>
            <person name="Floudas D."/>
            <person name="Held B.W."/>
            <person name="Levasseur A."/>
            <person name="Lombard V."/>
            <person name="Morin E."/>
            <person name="Otillar R."/>
            <person name="Lindquist E.A."/>
            <person name="Sun H."/>
            <person name="LaButti K.M."/>
            <person name="Schmutz J."/>
            <person name="Jabbour D."/>
            <person name="Luo H."/>
            <person name="Baker S.E."/>
            <person name="Pisabarro A.G."/>
            <person name="Walton J.D."/>
            <person name="Blanchette R.A."/>
            <person name="Henrissat B."/>
            <person name="Martin F."/>
            <person name="Cullen D."/>
            <person name="Hibbett D.S."/>
            <person name="Grigoriev I.V."/>
        </authorList>
    </citation>
    <scope>NUCLEOTIDE SEQUENCE [LARGE SCALE GENOMIC DNA]</scope>
    <source>
        <strain evidence="3">PC15</strain>
    </source>
</reference>
<dbReference type="Pfam" id="PF06677">
    <property type="entry name" value="Auto_anti-p27"/>
    <property type="match status" value="2"/>
</dbReference>
<gene>
    <name evidence="2" type="ORF">PLEOSDRAFT_1103292</name>
</gene>
<dbReference type="InParanoid" id="A0A067NMF7"/>
<dbReference type="PANTHER" id="PTHR16537">
    <property type="entry name" value="SJOEGREN SYNDROME/SCLERODERMA AUTOANTIGEN 1"/>
    <property type="match status" value="1"/>
</dbReference>
<dbReference type="OrthoDB" id="28939at2759"/>
<evidence type="ECO:0000313" key="3">
    <source>
        <dbReference type="Proteomes" id="UP000027073"/>
    </source>
</evidence>
<name>A0A067NMF7_PLEO1</name>
<dbReference type="EMBL" id="KL198007">
    <property type="protein sequence ID" value="KDQ29258.1"/>
    <property type="molecule type" value="Genomic_DNA"/>
</dbReference>
<dbReference type="Proteomes" id="UP000027073">
    <property type="component" value="Unassembled WGS sequence"/>
</dbReference>
<sequence length="235" mass="25498">MSERAANELGGYMLHGWILTDRTCPTSGCKWPLLRSPKDQSSFCANCDAKQGQSSLTTVLDTPISSRPSSASHVSRSSTPPTEVSMRSDSPEFELPPESEASRRRREQSDRASSEIGKRLLKGWAMLAEECPNTDCYGVPLVRPPSSSPGIKDPRMECVVCTNVYVSEVDSRGFSVIVPFATQTEVQPSPPITSNTTGRLTSEQASHTEPFVIAPPPKNETIAQVYISLSTFGSA</sequence>
<evidence type="ECO:0000313" key="2">
    <source>
        <dbReference type="EMBL" id="KDQ29258.1"/>
    </source>
</evidence>
<dbReference type="InterPro" id="IPR009563">
    <property type="entry name" value="SSSCA1"/>
</dbReference>